<organism evidence="1 2">
    <name type="scientific">Caballeronia sordidicola</name>
    <name type="common">Burkholderia sordidicola</name>
    <dbReference type="NCBI Taxonomy" id="196367"/>
    <lineage>
        <taxon>Bacteria</taxon>
        <taxon>Pseudomonadati</taxon>
        <taxon>Pseudomonadota</taxon>
        <taxon>Betaproteobacteria</taxon>
        <taxon>Burkholderiales</taxon>
        <taxon>Burkholderiaceae</taxon>
        <taxon>Caballeronia</taxon>
    </lineage>
</organism>
<name>A0A226X0B4_CABSO</name>
<dbReference type="Proteomes" id="UP000214720">
    <property type="component" value="Unassembled WGS sequence"/>
</dbReference>
<gene>
    <name evidence="1" type="ORF">BSU04_19840</name>
</gene>
<sequence length="38" mass="4375">MIKSISLNKYVNCVTVLHTIIFPLHRSVVQMLTSNINF</sequence>
<evidence type="ECO:0000313" key="1">
    <source>
        <dbReference type="EMBL" id="OXC76875.1"/>
    </source>
</evidence>
<dbReference type="AlphaFoldDB" id="A0A226X0B4"/>
<reference evidence="2" key="1">
    <citation type="submission" date="2017-01" db="EMBL/GenBank/DDBJ databases">
        <title>Genome Analysis of Deinococcus marmoris KOPRI26562.</title>
        <authorList>
            <person name="Kim J.H."/>
            <person name="Oh H.-M."/>
        </authorList>
    </citation>
    <scope>NUCLEOTIDE SEQUENCE [LARGE SCALE GENOMIC DNA]</scope>
    <source>
        <strain evidence="2">PAMC 26633</strain>
    </source>
</reference>
<protein>
    <submittedName>
        <fullName evidence="1">Uncharacterized protein</fullName>
    </submittedName>
</protein>
<proteinExistence type="predicted"/>
<comment type="caution">
    <text evidence="1">The sequence shown here is derived from an EMBL/GenBank/DDBJ whole genome shotgun (WGS) entry which is preliminary data.</text>
</comment>
<dbReference type="EMBL" id="MTHB01000111">
    <property type="protein sequence ID" value="OXC76875.1"/>
    <property type="molecule type" value="Genomic_DNA"/>
</dbReference>
<accession>A0A226X0B4</accession>
<evidence type="ECO:0000313" key="2">
    <source>
        <dbReference type="Proteomes" id="UP000214720"/>
    </source>
</evidence>